<organism evidence="1">
    <name type="scientific">bioreactor metagenome</name>
    <dbReference type="NCBI Taxonomy" id="1076179"/>
    <lineage>
        <taxon>unclassified sequences</taxon>
        <taxon>metagenomes</taxon>
        <taxon>ecological metagenomes</taxon>
    </lineage>
</organism>
<dbReference type="EMBL" id="VSSQ01140332">
    <property type="protein sequence ID" value="MPN62395.1"/>
    <property type="molecule type" value="Genomic_DNA"/>
</dbReference>
<comment type="caution">
    <text evidence="1">The sequence shown here is derived from an EMBL/GenBank/DDBJ whole genome shotgun (WGS) entry which is preliminary data.</text>
</comment>
<reference evidence="1" key="1">
    <citation type="submission" date="2019-08" db="EMBL/GenBank/DDBJ databases">
        <authorList>
            <person name="Kucharzyk K."/>
            <person name="Murdoch R.W."/>
            <person name="Higgins S."/>
            <person name="Loffler F."/>
        </authorList>
    </citation>
    <scope>NUCLEOTIDE SEQUENCE</scope>
</reference>
<accession>A0A645JFC2</accession>
<gene>
    <name evidence="1" type="ORF">SDC9_210142</name>
</gene>
<protein>
    <submittedName>
        <fullName evidence="1">Uncharacterized protein</fullName>
    </submittedName>
</protein>
<sequence length="64" mass="7074">MDVDRTRRDNRGDGVLVHHLGDGVLEEDDVLVKRLNLPLQLDAVHQIDGNGNMLATQCVEKGVL</sequence>
<name>A0A645JFC2_9ZZZZ</name>
<evidence type="ECO:0000313" key="1">
    <source>
        <dbReference type="EMBL" id="MPN62395.1"/>
    </source>
</evidence>
<proteinExistence type="predicted"/>
<dbReference type="AlphaFoldDB" id="A0A645JFC2"/>